<protein>
    <recommendedName>
        <fullName evidence="6">Sodium:glutamate symporter</fullName>
    </recommendedName>
</protein>
<name>A0A848BSN0_9FIRM</name>
<feature type="transmembrane region" description="Helical" evidence="1">
    <location>
        <begin position="30"/>
        <end position="49"/>
    </location>
</feature>
<dbReference type="EMBL" id="JBIEKR010000004">
    <property type="protein sequence ID" value="MFG6272639.1"/>
    <property type="molecule type" value="Genomic_DNA"/>
</dbReference>
<keyword evidence="5" id="KW-1185">Reference proteome</keyword>
<sequence length="402" mass="43820">MVLYNFALAFFACGCAYVIGEYVSTITKAWIPSVFVTACIMLVGYWTIFPKEMITNAGLMPFANTIAIFLLIVHIGTIISIQQLIRQWKTVVICLFGLLGMCVIGYYVGSLFMDRTLIIAGLPPLTGGIVAATIMQMAASKAGLMTASVFAITMYCIQGFAGYPLTAICLQAEGRRLLKQLRTGEVVLTPEEIERNSHVGMTAIADDSNRKTLIPKMPQKFNTPVFMLTKLGLVAWFAILLGQATPVNGAIWALVLGVVFTYLGFLEQNTLSRAGSYWIVMFALMMFVFDGLKNCTPDMLISIIGPMIILIVTGTLGMCIFSFVISKILKISFPLAFANGLTALYGFPCDAIITEMTCDSLADDMVERGYLMSHMFPSMIVGGFTSVTITSVLIAGYFATLL</sequence>
<feature type="transmembrane region" description="Helical" evidence="1">
    <location>
        <begin position="116"/>
        <end position="138"/>
    </location>
</feature>
<dbReference type="AlphaFoldDB" id="A0A848BSN0"/>
<keyword evidence="1" id="KW-0812">Transmembrane</keyword>
<dbReference type="CDD" id="cd21416">
    <property type="entry name" value="HDC_protein"/>
    <property type="match status" value="1"/>
</dbReference>
<reference evidence="2 5" key="2">
    <citation type="submission" date="2024-10" db="EMBL/GenBank/DDBJ databases">
        <authorList>
            <person name="Sang B.-I."/>
            <person name="Prabhaharan D."/>
        </authorList>
    </citation>
    <scope>NUCLEOTIDE SEQUENCE [LARGE SCALE GENOMIC DNA]</scope>
    <source>
        <strain evidence="2 5">MH</strain>
    </source>
</reference>
<gene>
    <name evidence="2" type="ORF">ACGTZG_05490</name>
    <name evidence="3" type="ORF">HF872_00835</name>
</gene>
<keyword evidence="1" id="KW-0472">Membrane</keyword>
<dbReference type="RefSeq" id="WP_059076136.1">
    <property type="nucleotide sequence ID" value="NZ_CP011940.1"/>
</dbReference>
<feature type="transmembrane region" description="Helical" evidence="1">
    <location>
        <begin position="299"/>
        <end position="325"/>
    </location>
</feature>
<dbReference type="InterPro" id="IPR049576">
    <property type="entry name" value="HDC-like"/>
</dbReference>
<organism evidence="3 4">
    <name type="scientific">Megasphaera hexanoica</name>
    <dbReference type="NCBI Taxonomy" id="1675036"/>
    <lineage>
        <taxon>Bacteria</taxon>
        <taxon>Bacillati</taxon>
        <taxon>Bacillota</taxon>
        <taxon>Negativicutes</taxon>
        <taxon>Veillonellales</taxon>
        <taxon>Veillonellaceae</taxon>
        <taxon>Megasphaera</taxon>
    </lineage>
</organism>
<evidence type="ECO:0000313" key="2">
    <source>
        <dbReference type="EMBL" id="MFG6272639.1"/>
    </source>
</evidence>
<evidence type="ECO:0000313" key="3">
    <source>
        <dbReference type="EMBL" id="NME27174.1"/>
    </source>
</evidence>
<feature type="transmembrane region" description="Helical" evidence="1">
    <location>
        <begin position="277"/>
        <end position="293"/>
    </location>
</feature>
<evidence type="ECO:0000313" key="4">
    <source>
        <dbReference type="Proteomes" id="UP000591071"/>
    </source>
</evidence>
<dbReference type="Proteomes" id="UP000591071">
    <property type="component" value="Unassembled WGS sequence"/>
</dbReference>
<feature type="transmembrane region" description="Helical" evidence="1">
    <location>
        <begin position="144"/>
        <end position="170"/>
    </location>
</feature>
<feature type="transmembrane region" description="Helical" evidence="1">
    <location>
        <begin position="88"/>
        <end position="109"/>
    </location>
</feature>
<feature type="transmembrane region" description="Helical" evidence="1">
    <location>
        <begin position="247"/>
        <end position="265"/>
    </location>
</feature>
<proteinExistence type="predicted"/>
<feature type="transmembrane region" description="Helical" evidence="1">
    <location>
        <begin position="221"/>
        <end position="241"/>
    </location>
</feature>
<comment type="caution">
    <text evidence="3">The sequence shown here is derived from an EMBL/GenBank/DDBJ whole genome shotgun (WGS) entry which is preliminary data.</text>
</comment>
<feature type="transmembrane region" description="Helical" evidence="1">
    <location>
        <begin position="375"/>
        <end position="399"/>
    </location>
</feature>
<evidence type="ECO:0000313" key="5">
    <source>
        <dbReference type="Proteomes" id="UP001605989"/>
    </source>
</evidence>
<dbReference type="OrthoDB" id="3243277at2"/>
<evidence type="ECO:0000256" key="1">
    <source>
        <dbReference type="SAM" id="Phobius"/>
    </source>
</evidence>
<dbReference type="Proteomes" id="UP001605989">
    <property type="component" value="Unassembled WGS sequence"/>
</dbReference>
<feature type="transmembrane region" description="Helical" evidence="1">
    <location>
        <begin position="61"/>
        <end position="82"/>
    </location>
</feature>
<evidence type="ECO:0008006" key="6">
    <source>
        <dbReference type="Google" id="ProtNLM"/>
    </source>
</evidence>
<accession>A0A848BSN0</accession>
<dbReference type="EMBL" id="JABAFG010000001">
    <property type="protein sequence ID" value="NME27174.1"/>
    <property type="molecule type" value="Genomic_DNA"/>
</dbReference>
<keyword evidence="1" id="KW-1133">Transmembrane helix</keyword>
<reference evidence="3 4" key="1">
    <citation type="submission" date="2020-04" db="EMBL/GenBank/DDBJ databases">
        <authorList>
            <person name="Hitch T.C.A."/>
            <person name="Wylensek D."/>
            <person name="Clavel T."/>
        </authorList>
    </citation>
    <scope>NUCLEOTIDE SEQUENCE [LARGE SCALE GENOMIC DNA]</scope>
    <source>
        <strain evidence="3 4">Oil-RF-744-FAT-WT-6-1</strain>
    </source>
</reference>
<dbReference type="KEGG" id="mhw:ACT01_03090"/>